<sequence length="1524" mass="171982">MWCGIELDDPVGKSNGIANNVRYFICKENHGTFVPVCDTTRINYSDDKSFAQCSRKDFNNESITHFLSEKLLKTSSSKTKDSLLNLQETVPELSKSYSLIHSSDIDLNKTFNISKCETSKQIDVMTNTEELNNFVFDCIDKKNQLKMNSEKENLDRLDSEESLGIIPDLLNDDETFNLSEDIGNFSSQNWIDDKIIHELDLKNSFASVFSPVNDNQNSRMNNYLKNISTPLPNFKSDHRYSSTPKNLIKSLNVGMSENTINSNPLQDFFHDKSKEIEPIITGSNQPELEIDFHVEEFKNSQPLTSTSKLLSPIKFISSFSLNEELNAKAEDVNPQYNEILKGIENKINLKVSQTLKDQLINNCNININQKKRDSLNSTFNVKLNAASKPVDFVASLPNKCILPTTKCSTLTEHDRLNNRETELDSTFVICENKINCNSDCDTTFIVDSNLTATLEISHKANHEIHFFHHDTITEESLSEFEGNFNQANSQKLQKDVTFTETDHKIECNYEEDTVPVDTTLPKTITNVFPRKDDKEISIPSTINLVQCDYDSHNTIASSETIEISHNANQEINLFHCDINSVTEESFSYQQEKIKSTTFCKDAEFEGSFNNDSFHQASPQNLQTDVTFSETDRKIECNYDDDTLPLHSVPVDTTLPKTIANVFPKKDEEISTPSIINLVQWDYDSHNEMASSETKISKTFSEKTDEKLFIKLLKETQNLTFSNEAHEEIEANIQLDLSQHVSGLFHEIPSLSLPKEPENNKEIEVDFERNLIQHDDIVNENTLIRNTTYFTKTVEVVDVHTKVEAFQQDTDSIHEKCKTHSTISIECGDFVQKILSPEFPEVLGNSTFSEEAKVHFGADSLNYPIDKAASLKSTEEIANMFSKKAIEDQNETDLIQYDDYSLKEIVFTKVIRDPNSTFSKEINEETESYTEMNFFQQDDGLIQEALSFQSMKTNDTFSEVMGGKNKSHSKINLIHCNSSFVCEAVTNNTSDEASHKGDLINDSVDEIASSKQTKLSRKLIFSGKTTDKLKTEKAHLTLEEKNYKCMSSAKHTKAIDSKMPMGNIKLPGRKSSICQSNMNNKAVSTKLNSTSKSSNGPIPEDFNKSLSAVSGNNFSEQKSDFKKPFQVSSKFGIKKPVSKFQNLAFKKSNESNSNFKVPKAVNHSLTKDRSLSSVGFDHLCLTSNKVENNLISISDSCKQNFHEKKSDGNYLKPIEMELSCDLMVTNLKENVSNASDDSINNLKLKTIAKAAENTSNSEKKCAIIKKIPTKKIYTTSMNNNFSNKTINYSSVNQMAIPKTNLCKFDSSKIHTEKNLPKTIMKPMHSSLPKAQQHIKNITPQKSIGKIACNKIPFKNKELGTTKPLFGKSALLNGKVKQCLQSQVNGHEALHKNIRESTRRNSVSSRVEKQISRNFHPNNKFGGRVSMLPTLEKSRDSTECGKDANEMHFKQTSKVHHIQGIKKFGRFSHLPASEKLKGPVECITNANDTFISSTSDTLKTQDCLQVTRKLPPSRMPRAPSSYGKKS</sequence>
<organism evidence="4 5">
    <name type="scientific">Caerostris darwini</name>
    <dbReference type="NCBI Taxonomy" id="1538125"/>
    <lineage>
        <taxon>Eukaryota</taxon>
        <taxon>Metazoa</taxon>
        <taxon>Ecdysozoa</taxon>
        <taxon>Arthropoda</taxon>
        <taxon>Chelicerata</taxon>
        <taxon>Arachnida</taxon>
        <taxon>Araneae</taxon>
        <taxon>Araneomorphae</taxon>
        <taxon>Entelegynae</taxon>
        <taxon>Araneoidea</taxon>
        <taxon>Araneidae</taxon>
        <taxon>Caerostris</taxon>
    </lineage>
</organism>
<evidence type="ECO:0000259" key="3">
    <source>
        <dbReference type="PROSITE" id="PS50245"/>
    </source>
</evidence>
<dbReference type="PROSITE" id="PS50245">
    <property type="entry name" value="CAP_GLY_2"/>
    <property type="match status" value="1"/>
</dbReference>
<dbReference type="InterPro" id="IPR036859">
    <property type="entry name" value="CAP-Gly_dom_sf"/>
</dbReference>
<comment type="subcellular location">
    <subcellularLocation>
        <location evidence="1">Cytoplasm</location>
    </subcellularLocation>
</comment>
<proteinExistence type="predicted"/>
<dbReference type="GO" id="GO:0005634">
    <property type="term" value="C:nucleus"/>
    <property type="evidence" value="ECO:0007669"/>
    <property type="project" value="TreeGrafter"/>
</dbReference>
<dbReference type="Proteomes" id="UP001054837">
    <property type="component" value="Unassembled WGS sequence"/>
</dbReference>
<name>A0AAV4NDB7_9ARAC</name>
<dbReference type="InterPro" id="IPR000938">
    <property type="entry name" value="CAP-Gly_domain"/>
</dbReference>
<dbReference type="SUPFAM" id="SSF74924">
    <property type="entry name" value="Cap-Gly domain"/>
    <property type="match status" value="1"/>
</dbReference>
<reference evidence="4 5" key="1">
    <citation type="submission" date="2021-06" db="EMBL/GenBank/DDBJ databases">
        <title>Caerostris darwini draft genome.</title>
        <authorList>
            <person name="Kono N."/>
            <person name="Arakawa K."/>
        </authorList>
    </citation>
    <scope>NUCLEOTIDE SEQUENCE [LARGE SCALE GENOMIC DNA]</scope>
</reference>
<dbReference type="GO" id="GO:0051010">
    <property type="term" value="F:microtubule plus-end binding"/>
    <property type="evidence" value="ECO:0007669"/>
    <property type="project" value="TreeGrafter"/>
</dbReference>
<dbReference type="GO" id="GO:0035371">
    <property type="term" value="C:microtubule plus-end"/>
    <property type="evidence" value="ECO:0007669"/>
    <property type="project" value="TreeGrafter"/>
</dbReference>
<gene>
    <name evidence="4" type="primary">AVEN_243839_1</name>
    <name evidence="4" type="ORF">CDAR_295651</name>
</gene>
<feature type="domain" description="CAP-Gly" evidence="3">
    <location>
        <begin position="1"/>
        <end position="35"/>
    </location>
</feature>
<keyword evidence="5" id="KW-1185">Reference proteome</keyword>
<dbReference type="PANTHER" id="PTHR18916:SF85">
    <property type="entry name" value="TUBULIN-FOLDING COFACTOR B"/>
    <property type="match status" value="1"/>
</dbReference>
<keyword evidence="2" id="KW-0963">Cytoplasm</keyword>
<dbReference type="SMART" id="SM01052">
    <property type="entry name" value="CAP_GLY"/>
    <property type="match status" value="1"/>
</dbReference>
<dbReference type="Gene3D" id="2.30.30.190">
    <property type="entry name" value="CAP Gly-rich-like domain"/>
    <property type="match status" value="1"/>
</dbReference>
<accession>A0AAV4NDB7</accession>
<evidence type="ECO:0000313" key="4">
    <source>
        <dbReference type="EMBL" id="GIX82651.1"/>
    </source>
</evidence>
<dbReference type="Pfam" id="PF01302">
    <property type="entry name" value="CAP_GLY"/>
    <property type="match status" value="1"/>
</dbReference>
<evidence type="ECO:0000256" key="1">
    <source>
        <dbReference type="ARBA" id="ARBA00004496"/>
    </source>
</evidence>
<dbReference type="GO" id="GO:0031122">
    <property type="term" value="P:cytoplasmic microtubule organization"/>
    <property type="evidence" value="ECO:0007669"/>
    <property type="project" value="TreeGrafter"/>
</dbReference>
<comment type="caution">
    <text evidence="4">The sequence shown here is derived from an EMBL/GenBank/DDBJ whole genome shotgun (WGS) entry which is preliminary data.</text>
</comment>
<evidence type="ECO:0000313" key="5">
    <source>
        <dbReference type="Proteomes" id="UP001054837"/>
    </source>
</evidence>
<protein>
    <recommendedName>
        <fullName evidence="3">CAP-Gly domain-containing protein</fullName>
    </recommendedName>
</protein>
<dbReference type="EMBL" id="BPLQ01001534">
    <property type="protein sequence ID" value="GIX82651.1"/>
    <property type="molecule type" value="Genomic_DNA"/>
</dbReference>
<dbReference type="PANTHER" id="PTHR18916">
    <property type="entry name" value="DYNACTIN 1-RELATED MICROTUBULE-BINDING"/>
    <property type="match status" value="1"/>
</dbReference>
<evidence type="ECO:0000256" key="2">
    <source>
        <dbReference type="ARBA" id="ARBA00022490"/>
    </source>
</evidence>
<dbReference type="GO" id="GO:0005938">
    <property type="term" value="C:cell cortex"/>
    <property type="evidence" value="ECO:0007669"/>
    <property type="project" value="TreeGrafter"/>
</dbReference>